<keyword evidence="2" id="KW-1185">Reference proteome</keyword>
<dbReference type="AlphaFoldDB" id="A0A4Y3PF62"/>
<dbReference type="GeneID" id="87610949"/>
<sequence>MRDSNNNPSSSGTGKNVSNLITVTNNSNAVQYEYDPVTDSFKVKQSGTEVGSVTFTKVDGMFDFSEGAFIDPQASMTNGSVGHLKATLKDAQDVEVGNVTVDVNCFLIP</sequence>
<proteinExistence type="predicted"/>
<reference evidence="1 2" key="1">
    <citation type="submission" date="2019-06" db="EMBL/GenBank/DDBJ databases">
        <title>Whole genome shotgun sequence of Brevibacillus parabrevis NBRC 12334.</title>
        <authorList>
            <person name="Hosoyama A."/>
            <person name="Uohara A."/>
            <person name="Ohji S."/>
            <person name="Ichikawa N."/>
        </authorList>
    </citation>
    <scope>NUCLEOTIDE SEQUENCE [LARGE SCALE GENOMIC DNA]</scope>
    <source>
        <strain evidence="1 2">NBRC 12334</strain>
    </source>
</reference>
<dbReference type="EMBL" id="BJMH01000003">
    <property type="protein sequence ID" value="GEB31355.1"/>
    <property type="molecule type" value="Genomic_DNA"/>
</dbReference>
<dbReference type="RefSeq" id="WP_141254115.1">
    <property type="nucleotide sequence ID" value="NZ_BJMH01000003.1"/>
</dbReference>
<name>A0A4Y3PF62_BREPA</name>
<gene>
    <name evidence="1" type="ORF">BPA01_09350</name>
</gene>
<evidence type="ECO:0000313" key="1">
    <source>
        <dbReference type="EMBL" id="GEB31355.1"/>
    </source>
</evidence>
<protein>
    <submittedName>
        <fullName evidence="1">Uncharacterized protein</fullName>
    </submittedName>
</protein>
<accession>A0A4Y3PF62</accession>
<comment type="caution">
    <text evidence="1">The sequence shown here is derived from an EMBL/GenBank/DDBJ whole genome shotgun (WGS) entry which is preliminary data.</text>
</comment>
<organism evidence="1 2">
    <name type="scientific">Brevibacillus parabrevis</name>
    <dbReference type="NCBI Taxonomy" id="54914"/>
    <lineage>
        <taxon>Bacteria</taxon>
        <taxon>Bacillati</taxon>
        <taxon>Bacillota</taxon>
        <taxon>Bacilli</taxon>
        <taxon>Bacillales</taxon>
        <taxon>Paenibacillaceae</taxon>
        <taxon>Brevibacillus</taxon>
    </lineage>
</organism>
<evidence type="ECO:0000313" key="2">
    <source>
        <dbReference type="Proteomes" id="UP000316882"/>
    </source>
</evidence>
<dbReference type="Proteomes" id="UP000316882">
    <property type="component" value="Unassembled WGS sequence"/>
</dbReference>